<dbReference type="GO" id="GO:0004252">
    <property type="term" value="F:serine-type endopeptidase activity"/>
    <property type="evidence" value="ECO:0007669"/>
    <property type="project" value="UniProtKB-UniRule"/>
</dbReference>
<accession>A0A6U4XG41</accession>
<reference evidence="5" key="1">
    <citation type="submission" date="2021-01" db="EMBL/GenBank/DDBJ databases">
        <authorList>
            <person name="Corre E."/>
            <person name="Pelletier E."/>
            <person name="Niang G."/>
            <person name="Scheremetjew M."/>
            <person name="Finn R."/>
            <person name="Kale V."/>
            <person name="Holt S."/>
            <person name="Cochrane G."/>
            <person name="Meng A."/>
            <person name="Brown T."/>
            <person name="Cohen L."/>
        </authorList>
    </citation>
    <scope>NUCLEOTIDE SEQUENCE</scope>
    <source>
        <strain evidence="5">CCMP441</strain>
    </source>
</reference>
<keyword evidence="3" id="KW-0645">Protease</keyword>
<dbReference type="GO" id="GO:0006508">
    <property type="term" value="P:proteolysis"/>
    <property type="evidence" value="ECO:0007669"/>
    <property type="project" value="UniProtKB-KW"/>
</dbReference>
<dbReference type="InterPro" id="IPR001375">
    <property type="entry name" value="Peptidase_S9_cat"/>
</dbReference>
<dbReference type="PANTHER" id="PTHR11757:SF19">
    <property type="entry name" value="PROLYL ENDOPEPTIDASE-LIKE"/>
    <property type="match status" value="1"/>
</dbReference>
<gene>
    <name evidence="5" type="ORF">HAND1043_LOCUS19068</name>
</gene>
<keyword evidence="3" id="KW-0720">Serine protease</keyword>
<dbReference type="Gene3D" id="3.40.50.1820">
    <property type="entry name" value="alpha/beta hydrolase"/>
    <property type="match status" value="1"/>
</dbReference>
<evidence type="ECO:0000313" key="5">
    <source>
        <dbReference type="EMBL" id="CAD8752562.1"/>
    </source>
</evidence>
<sequence>MGRDWYEKHGKYLAKRNTFTDFCDCAEFLIGGGVTTSDRLAITGRSAGGLLVGAVVNMRPDLFRACVAGVPFVDVMTTMCDPSIPLTVTEWEEWGNPNEDRYHDYMMSYSPVDNVGPKDYPAIMVTAGLNDPRVAYWEPSKWVARIRDQRTNKRALLLKVDMSSGHFSASDRYRHMRESSIEYAFILKELGCVELLPFPFPE</sequence>
<dbReference type="EMBL" id="HBFK01031364">
    <property type="protein sequence ID" value="CAD8752562.1"/>
    <property type="molecule type" value="Transcribed_RNA"/>
</dbReference>
<evidence type="ECO:0000259" key="4">
    <source>
        <dbReference type="Pfam" id="PF00326"/>
    </source>
</evidence>
<evidence type="ECO:0000256" key="3">
    <source>
        <dbReference type="RuleBase" id="RU368024"/>
    </source>
</evidence>
<dbReference type="PRINTS" id="PR00862">
    <property type="entry name" value="PROLIGOPTASE"/>
</dbReference>
<dbReference type="InterPro" id="IPR002470">
    <property type="entry name" value="Peptidase_S9A"/>
</dbReference>
<evidence type="ECO:0000256" key="2">
    <source>
        <dbReference type="ARBA" id="ARBA00045448"/>
    </source>
</evidence>
<feature type="domain" description="Peptidase S9 prolyl oligopeptidase catalytic" evidence="4">
    <location>
        <begin position="1"/>
        <end position="191"/>
    </location>
</feature>
<dbReference type="Pfam" id="PF00326">
    <property type="entry name" value="Peptidase_S9"/>
    <property type="match status" value="1"/>
</dbReference>
<organism evidence="5">
    <name type="scientific">Hemiselmis andersenii</name>
    <name type="common">Cryptophyte alga</name>
    <dbReference type="NCBI Taxonomy" id="464988"/>
    <lineage>
        <taxon>Eukaryota</taxon>
        <taxon>Cryptophyceae</taxon>
        <taxon>Cryptomonadales</taxon>
        <taxon>Hemiselmidaceae</taxon>
        <taxon>Hemiselmis</taxon>
    </lineage>
</organism>
<dbReference type="InterPro" id="IPR029058">
    <property type="entry name" value="AB_hydrolase_fold"/>
</dbReference>
<dbReference type="AlphaFoldDB" id="A0A6U4XG41"/>
<dbReference type="PANTHER" id="PTHR11757">
    <property type="entry name" value="PROTEASE FAMILY S9A OLIGOPEPTIDASE"/>
    <property type="match status" value="1"/>
</dbReference>
<proteinExistence type="inferred from homology"/>
<dbReference type="SUPFAM" id="SSF53474">
    <property type="entry name" value="alpha/beta-Hydrolases"/>
    <property type="match status" value="1"/>
</dbReference>
<comment type="function">
    <text evidence="2">Serine peptidase whose precise substrate specificity remains unclear. Does not cleave peptides after a arginine or lysine residue. Regulates trans-Golgi network morphology and sorting by regulating the membrane binding of the AP-1 complex. May play a role in the regulation of synaptic vesicle exocytosis.</text>
</comment>
<comment type="similarity">
    <text evidence="1 3">Belongs to the peptidase S9A family.</text>
</comment>
<name>A0A6U4XG41_HEMAN</name>
<dbReference type="EC" id="3.4.21.-" evidence="3"/>
<keyword evidence="3" id="KW-0378">Hydrolase</keyword>
<protein>
    <recommendedName>
        <fullName evidence="3">Prolyl endopeptidase</fullName>
        <ecNumber evidence="3">3.4.21.-</ecNumber>
    </recommendedName>
</protein>
<evidence type="ECO:0000256" key="1">
    <source>
        <dbReference type="ARBA" id="ARBA00005228"/>
    </source>
</evidence>
<dbReference type="InterPro" id="IPR051543">
    <property type="entry name" value="Serine_Peptidase_S9A"/>
</dbReference>